<feature type="compositionally biased region" description="Basic and acidic residues" evidence="2">
    <location>
        <begin position="109"/>
        <end position="122"/>
    </location>
</feature>
<gene>
    <name evidence="3" type="ORF">MIND_01299500</name>
</gene>
<dbReference type="RefSeq" id="XP_037213954.1">
    <property type="nucleotide sequence ID" value="XM_037369456.1"/>
</dbReference>
<evidence type="ECO:0000256" key="2">
    <source>
        <dbReference type="SAM" id="MobiDB-lite"/>
    </source>
</evidence>
<reference evidence="3" key="1">
    <citation type="submission" date="2020-05" db="EMBL/GenBank/DDBJ databases">
        <title>Mycena genomes resolve the evolution of fungal bioluminescence.</title>
        <authorList>
            <person name="Tsai I.J."/>
        </authorList>
    </citation>
    <scope>NUCLEOTIDE SEQUENCE</scope>
    <source>
        <strain evidence="3">171206Taipei</strain>
    </source>
</reference>
<name>A0A8H6VR25_9AGAR</name>
<sequence>MASTTTDHERDRERDSNSFHEGFSPKPLGVKTIFDADDDVVVVGSSSERSRHWEPEKERYAERGNDRYNEYTRDRDRDRDRDRSHQRTYGGRQRSHHKRERSQERRRHRSEERDYNEPRSKNYQEANAKRRRVDEEADEINFLPKRERSPAPRPNLKRKSPSPELGDVPPRTQVPERRQSGLFDFTKRVLKTIVGSPTSIPTPAQTPSNTSQDILEKLCHTEVELKFTLDLLDESTQKCKEQEGEINHIEADRKSLQREVDSLQERVIALSEENERLKKENSEFQLGLQKSRSRAAEFEESLEEHERLLDQARQHIADQHQQFTHQSSNYERRVNELISEKGTLRAQLKQQARVPPAEKTMDIFDNTADQVSEASIRGAVESLNDSIDNLILGLFEVAEQLVKERDPAYGVPATKQDVELLAALARYCENEDKRGFILEALCHDYIVQHMQAALFDGDPVPRMTGRENMERILVQVTRSVPWSVAQRWRAITAESFFKAFNAKQQHQSVSKIKDSMIEVFSWAYQQPPETFRCDAFTAPLAALDKLFQEAEKLALSIRTDVLSVRMSVFLPRLNSKEEYGPYNPGAMEAVWSDMGSVEGDKVLTVYHLGLRKQTQSDQGGAFTTMIRPQVATMALLREMEKDT</sequence>
<dbReference type="GeneID" id="59351972"/>
<keyword evidence="4" id="KW-1185">Reference proteome</keyword>
<dbReference type="Proteomes" id="UP000636479">
    <property type="component" value="Unassembled WGS sequence"/>
</dbReference>
<protein>
    <submittedName>
        <fullName evidence="3">Uncharacterized protein</fullName>
    </submittedName>
</protein>
<dbReference type="AlphaFoldDB" id="A0A8H6VR25"/>
<keyword evidence="1" id="KW-0175">Coiled coil</keyword>
<feature type="compositionally biased region" description="Basic residues" evidence="2">
    <location>
        <begin position="93"/>
        <end position="108"/>
    </location>
</feature>
<organism evidence="3 4">
    <name type="scientific">Mycena indigotica</name>
    <dbReference type="NCBI Taxonomy" id="2126181"/>
    <lineage>
        <taxon>Eukaryota</taxon>
        <taxon>Fungi</taxon>
        <taxon>Dikarya</taxon>
        <taxon>Basidiomycota</taxon>
        <taxon>Agaricomycotina</taxon>
        <taxon>Agaricomycetes</taxon>
        <taxon>Agaricomycetidae</taxon>
        <taxon>Agaricales</taxon>
        <taxon>Marasmiineae</taxon>
        <taxon>Mycenaceae</taxon>
        <taxon>Mycena</taxon>
    </lineage>
</organism>
<dbReference type="Gene3D" id="1.10.287.1490">
    <property type="match status" value="1"/>
</dbReference>
<evidence type="ECO:0000256" key="1">
    <source>
        <dbReference type="SAM" id="Coils"/>
    </source>
</evidence>
<feature type="compositionally biased region" description="Basic and acidic residues" evidence="2">
    <location>
        <begin position="1"/>
        <end position="18"/>
    </location>
</feature>
<feature type="compositionally biased region" description="Basic and acidic residues" evidence="2">
    <location>
        <begin position="48"/>
        <end position="85"/>
    </location>
</feature>
<feature type="coiled-coil region" evidence="1">
    <location>
        <begin position="232"/>
        <end position="322"/>
    </location>
</feature>
<comment type="caution">
    <text evidence="3">The sequence shown here is derived from an EMBL/GenBank/DDBJ whole genome shotgun (WGS) entry which is preliminary data.</text>
</comment>
<proteinExistence type="predicted"/>
<accession>A0A8H6VR25</accession>
<dbReference type="OrthoDB" id="3028347at2759"/>
<evidence type="ECO:0000313" key="3">
    <source>
        <dbReference type="EMBL" id="KAF7290594.1"/>
    </source>
</evidence>
<dbReference type="EMBL" id="JACAZF010000014">
    <property type="protein sequence ID" value="KAF7290594.1"/>
    <property type="molecule type" value="Genomic_DNA"/>
</dbReference>
<evidence type="ECO:0000313" key="4">
    <source>
        <dbReference type="Proteomes" id="UP000636479"/>
    </source>
</evidence>
<feature type="region of interest" description="Disordered" evidence="2">
    <location>
        <begin position="1"/>
        <end position="180"/>
    </location>
</feature>